<evidence type="ECO:0000313" key="1">
    <source>
        <dbReference type="EMBL" id="MDO1538117.1"/>
    </source>
</evidence>
<dbReference type="Proteomes" id="UP001169027">
    <property type="component" value="Unassembled WGS sequence"/>
</dbReference>
<reference evidence="1" key="1">
    <citation type="submission" date="2023-06" db="EMBL/GenBank/DDBJ databases">
        <authorList>
            <person name="Jiang Y."/>
            <person name="Liu Q."/>
        </authorList>
    </citation>
    <scope>NUCLEOTIDE SEQUENCE</scope>
    <source>
        <strain evidence="1">CGMCC 1.12090</strain>
    </source>
</reference>
<accession>A0ABT8SJF2</accession>
<protein>
    <submittedName>
        <fullName evidence="1">Uncharacterized protein</fullName>
    </submittedName>
</protein>
<dbReference type="RefSeq" id="WP_301816522.1">
    <property type="nucleotide sequence ID" value="NZ_JAUJZH010000072.1"/>
</dbReference>
<comment type="caution">
    <text evidence="1">The sequence shown here is derived from an EMBL/GenBank/DDBJ whole genome shotgun (WGS) entry which is preliminary data.</text>
</comment>
<sequence>AHFSDRGRWFQRDRGRCFKVIVDDHGSTRVKGFMVSQSSMILVKRRALSTPASIAGVVNAAPKAVWIGLSTAQACPRRRASLATNDRRGGQAVFGATAVALHELREAVMASPAFCASTRP</sequence>
<evidence type="ECO:0000313" key="2">
    <source>
        <dbReference type="Proteomes" id="UP001169027"/>
    </source>
</evidence>
<dbReference type="EMBL" id="JAUKVY010000072">
    <property type="protein sequence ID" value="MDO1538117.1"/>
    <property type="molecule type" value="Genomic_DNA"/>
</dbReference>
<proteinExistence type="predicted"/>
<organism evidence="1 2">
    <name type="scientific">Variovorax ginsengisoli</name>
    <dbReference type="NCBI Taxonomy" id="363844"/>
    <lineage>
        <taxon>Bacteria</taxon>
        <taxon>Pseudomonadati</taxon>
        <taxon>Pseudomonadota</taxon>
        <taxon>Betaproteobacteria</taxon>
        <taxon>Burkholderiales</taxon>
        <taxon>Comamonadaceae</taxon>
        <taxon>Variovorax</taxon>
    </lineage>
</organism>
<feature type="non-terminal residue" evidence="1">
    <location>
        <position position="1"/>
    </location>
</feature>
<gene>
    <name evidence="1" type="ORF">Q2T77_38475</name>
</gene>
<name>A0ABT8SJF2_9BURK</name>
<keyword evidence="2" id="KW-1185">Reference proteome</keyword>